<proteinExistence type="predicted"/>
<dbReference type="eggNOG" id="COG0394">
    <property type="taxonomic scope" value="Bacteria"/>
</dbReference>
<sequence length="296" mass="31461">MGEIGEAPAVLPSSFSIPTNALAGLALGALVSLGPACDSPDAEPDAKPVAKTEVEPDAKPAAKPNSAESTPAQAKPEPMAQRHTPLFPELQTYLSGLEGELDGLPAERRELLDLLAKHVVARRGADQPARLLFICTHNSRRSHMGQLWAATAAAFYGVDGIETFSGGTEATAFNPRAVAAMTRAGFTIDSDNDGAEQNPRYSVRMGEGVEPMLAFSKTWEDESNPKEGFAAVMTCSQADAACPFVRGAALRVALPYDDPKAADDTPEEAGRYDERARQIATEMLYLFRAVSRAQAS</sequence>
<reference evidence="2 3" key="1">
    <citation type="submission" date="2007-06" db="EMBL/GenBank/DDBJ databases">
        <authorList>
            <person name="Shimkets L."/>
            <person name="Ferriera S."/>
            <person name="Johnson J."/>
            <person name="Kravitz S."/>
            <person name="Beeson K."/>
            <person name="Sutton G."/>
            <person name="Rogers Y.-H."/>
            <person name="Friedman R."/>
            <person name="Frazier M."/>
            <person name="Venter J.C."/>
        </authorList>
    </citation>
    <scope>NUCLEOTIDE SEQUENCE [LARGE SCALE GENOMIC DNA]</scope>
    <source>
        <strain evidence="2 3">SIR-1</strain>
    </source>
</reference>
<dbReference type="EMBL" id="ABCS01000021">
    <property type="protein sequence ID" value="EDM79300.1"/>
    <property type="molecule type" value="Genomic_DNA"/>
</dbReference>
<organism evidence="2 3">
    <name type="scientific">Plesiocystis pacifica SIR-1</name>
    <dbReference type="NCBI Taxonomy" id="391625"/>
    <lineage>
        <taxon>Bacteria</taxon>
        <taxon>Pseudomonadati</taxon>
        <taxon>Myxococcota</taxon>
        <taxon>Polyangia</taxon>
        <taxon>Nannocystales</taxon>
        <taxon>Nannocystaceae</taxon>
        <taxon>Plesiocystis</taxon>
    </lineage>
</organism>
<dbReference type="STRING" id="391625.PPSIR1_04148"/>
<name>A6G4I8_9BACT</name>
<dbReference type="Proteomes" id="UP000005801">
    <property type="component" value="Unassembled WGS sequence"/>
</dbReference>
<evidence type="ECO:0000256" key="1">
    <source>
        <dbReference type="SAM" id="MobiDB-lite"/>
    </source>
</evidence>
<gene>
    <name evidence="2" type="ORF">PPSIR1_04148</name>
</gene>
<dbReference type="SUPFAM" id="SSF52788">
    <property type="entry name" value="Phosphotyrosine protein phosphatases I"/>
    <property type="match status" value="1"/>
</dbReference>
<dbReference type="AlphaFoldDB" id="A6G4I8"/>
<keyword evidence="3" id="KW-1185">Reference proteome</keyword>
<dbReference type="PANTHER" id="PTHR43428:SF1">
    <property type="entry name" value="ARSENATE REDUCTASE"/>
    <property type="match status" value="1"/>
</dbReference>
<accession>A6G4I8</accession>
<feature type="region of interest" description="Disordered" evidence="1">
    <location>
        <begin position="33"/>
        <end position="80"/>
    </location>
</feature>
<feature type="compositionally biased region" description="Basic and acidic residues" evidence="1">
    <location>
        <begin position="44"/>
        <end position="60"/>
    </location>
</feature>
<protein>
    <submittedName>
        <fullName evidence="2">Probable arsenate reductase</fullName>
    </submittedName>
</protein>
<dbReference type="Gene3D" id="3.40.50.2300">
    <property type="match status" value="1"/>
</dbReference>
<evidence type="ECO:0000313" key="2">
    <source>
        <dbReference type="EMBL" id="EDM79300.1"/>
    </source>
</evidence>
<dbReference type="InterPro" id="IPR036196">
    <property type="entry name" value="Ptyr_pPase_sf"/>
</dbReference>
<evidence type="ECO:0000313" key="3">
    <source>
        <dbReference type="Proteomes" id="UP000005801"/>
    </source>
</evidence>
<dbReference type="PANTHER" id="PTHR43428">
    <property type="entry name" value="ARSENATE REDUCTASE"/>
    <property type="match status" value="1"/>
</dbReference>
<comment type="caution">
    <text evidence="2">The sequence shown here is derived from an EMBL/GenBank/DDBJ whole genome shotgun (WGS) entry which is preliminary data.</text>
</comment>